<organism evidence="2 3">
    <name type="scientific">Larkinella terrae</name>
    <dbReference type="NCBI Taxonomy" id="2025311"/>
    <lineage>
        <taxon>Bacteria</taxon>
        <taxon>Pseudomonadati</taxon>
        <taxon>Bacteroidota</taxon>
        <taxon>Cytophagia</taxon>
        <taxon>Cytophagales</taxon>
        <taxon>Spirosomataceae</taxon>
        <taxon>Larkinella</taxon>
    </lineage>
</organism>
<keyword evidence="3" id="KW-1185">Reference proteome</keyword>
<dbReference type="EMBL" id="WJXZ01000006">
    <property type="protein sequence ID" value="MRS62142.1"/>
    <property type="molecule type" value="Genomic_DNA"/>
</dbReference>
<name>A0A7K0EK88_9BACT</name>
<comment type="caution">
    <text evidence="2">The sequence shown here is derived from an EMBL/GenBank/DDBJ whole genome shotgun (WGS) entry which is preliminary data.</text>
</comment>
<accession>A0A7K0EK88</accession>
<dbReference type="Proteomes" id="UP000441754">
    <property type="component" value="Unassembled WGS sequence"/>
</dbReference>
<reference evidence="2 3" key="1">
    <citation type="journal article" date="2018" name="Antonie Van Leeuwenhoek">
        <title>Larkinella terrae sp. nov., isolated from soil on Jeju Island, South Korea.</title>
        <authorList>
            <person name="Ten L.N."/>
            <person name="Jeon J."/>
            <person name="Park S.J."/>
            <person name="Park S."/>
            <person name="Lee S.Y."/>
            <person name="Kim M.K."/>
            <person name="Jung H.Y."/>
        </authorList>
    </citation>
    <scope>NUCLEOTIDE SEQUENCE [LARGE SCALE GENOMIC DNA]</scope>
    <source>
        <strain evidence="2 3">KCTC 52001</strain>
    </source>
</reference>
<dbReference type="AlphaFoldDB" id="A0A7K0EK88"/>
<proteinExistence type="predicted"/>
<dbReference type="Gene3D" id="3.20.20.150">
    <property type="entry name" value="Divalent-metal-dependent TIM barrel enzymes"/>
    <property type="match status" value="1"/>
</dbReference>
<evidence type="ECO:0000313" key="2">
    <source>
        <dbReference type="EMBL" id="MRS62142.1"/>
    </source>
</evidence>
<protein>
    <submittedName>
        <fullName evidence="2">TIM barrel protein</fullName>
    </submittedName>
</protein>
<evidence type="ECO:0000313" key="3">
    <source>
        <dbReference type="Proteomes" id="UP000441754"/>
    </source>
</evidence>
<dbReference type="InterPro" id="IPR013022">
    <property type="entry name" value="Xyl_isomerase-like_TIM-brl"/>
</dbReference>
<evidence type="ECO:0000259" key="1">
    <source>
        <dbReference type="Pfam" id="PF01261"/>
    </source>
</evidence>
<dbReference type="Pfam" id="PF01261">
    <property type="entry name" value="AP_endonuc_2"/>
    <property type="match status" value="1"/>
</dbReference>
<feature type="domain" description="Xylose isomerase-like TIM barrel" evidence="1">
    <location>
        <begin position="21"/>
        <end position="183"/>
    </location>
</feature>
<dbReference type="SUPFAM" id="SSF51658">
    <property type="entry name" value="Xylose isomerase-like"/>
    <property type="match status" value="1"/>
</dbReference>
<dbReference type="InterPro" id="IPR036237">
    <property type="entry name" value="Xyl_isomerase-like_sf"/>
</dbReference>
<gene>
    <name evidence="2" type="ORF">GJJ30_12645</name>
</gene>
<sequence>MMIKFFAPAWGNTLPFDRFCQNVKAAGYDGVEIAVPLDVAEKIAILESLAKHGLELIGQYFQSFETDLDEHARNYEKYLRHLSSAKPLFINCQTGKDFFTFEQNRRLFELADRISSETGVKIIHETHRGKALFAAHITRDYLQKLPNLRLALDISHWCAVHESMLENQDEAVKLAIRHTDHIHSRVGHPEGPQVSDPRAPEWAAFLEAHLAWWDQVMATHLENQTVLTVTTEFGPAPYLPTLPYTQMPVVSQWDVNVFMLNLLKNRYSGKDVSGSSC</sequence>